<dbReference type="EMBL" id="LHPF02000001">
    <property type="protein sequence ID" value="PSC76780.1"/>
    <property type="molecule type" value="Genomic_DNA"/>
</dbReference>
<feature type="compositionally biased region" description="Pro residues" evidence="16">
    <location>
        <begin position="131"/>
        <end position="145"/>
    </location>
</feature>
<comment type="subunit">
    <text evidence="2">Homodimer.</text>
</comment>
<evidence type="ECO:0000256" key="12">
    <source>
        <dbReference type="ARBA" id="ARBA00044252"/>
    </source>
</evidence>
<dbReference type="STRING" id="554055.A0A2P6VRT3"/>
<evidence type="ECO:0000256" key="1">
    <source>
        <dbReference type="ARBA" id="ARBA00001936"/>
    </source>
</evidence>
<dbReference type="OrthoDB" id="10261878at2759"/>
<dbReference type="InterPro" id="IPR036005">
    <property type="entry name" value="Creatinase/aminopeptidase-like"/>
</dbReference>
<dbReference type="AlphaFoldDB" id="A0A2P6VRT3"/>
<dbReference type="InterPro" id="IPR000994">
    <property type="entry name" value="Pept_M24"/>
</dbReference>
<dbReference type="InterPro" id="IPR052433">
    <property type="entry name" value="X-Pro_dipept-like"/>
</dbReference>
<evidence type="ECO:0000256" key="16">
    <source>
        <dbReference type="SAM" id="MobiDB-lite"/>
    </source>
</evidence>
<dbReference type="GO" id="GO:0003676">
    <property type="term" value="F:nucleic acid binding"/>
    <property type="evidence" value="ECO:0007669"/>
    <property type="project" value="InterPro"/>
</dbReference>
<protein>
    <recommendedName>
        <fullName evidence="11">Xaa-Pro dipeptidase</fullName>
        <ecNumber evidence="10">3.4.13.9</ecNumber>
    </recommendedName>
    <alternativeName>
        <fullName evidence="14">Imidodipeptidase</fullName>
    </alternativeName>
    <alternativeName>
        <fullName evidence="12">Peptidase D</fullName>
    </alternativeName>
    <alternativeName>
        <fullName evidence="13">Proline dipeptidase</fullName>
    </alternativeName>
</protein>
<organism evidence="18 19">
    <name type="scientific">Micractinium conductrix</name>
    <dbReference type="NCBI Taxonomy" id="554055"/>
    <lineage>
        <taxon>Eukaryota</taxon>
        <taxon>Viridiplantae</taxon>
        <taxon>Chlorophyta</taxon>
        <taxon>core chlorophytes</taxon>
        <taxon>Trebouxiophyceae</taxon>
        <taxon>Chlorellales</taxon>
        <taxon>Chlorellaceae</taxon>
        <taxon>Chlorella clade</taxon>
        <taxon>Micractinium</taxon>
    </lineage>
</organism>
<dbReference type="SMART" id="SM01011">
    <property type="entry name" value="AMP_N"/>
    <property type="match status" value="1"/>
</dbReference>
<comment type="similarity">
    <text evidence="9">Belongs to the peptidase M24B family. Eukaryotic-type prolidase subfamily.</text>
</comment>
<dbReference type="GO" id="GO:0070006">
    <property type="term" value="F:metalloaminopeptidase activity"/>
    <property type="evidence" value="ECO:0007669"/>
    <property type="project" value="InterPro"/>
</dbReference>
<evidence type="ECO:0000256" key="8">
    <source>
        <dbReference type="ARBA" id="ARBA00023211"/>
    </source>
</evidence>
<dbReference type="Gene3D" id="3.30.420.10">
    <property type="entry name" value="Ribonuclease H-like superfamily/Ribonuclease H"/>
    <property type="match status" value="1"/>
</dbReference>
<dbReference type="GO" id="GO:0030145">
    <property type="term" value="F:manganese ion binding"/>
    <property type="evidence" value="ECO:0007669"/>
    <property type="project" value="InterPro"/>
</dbReference>
<dbReference type="GO" id="GO:0015074">
    <property type="term" value="P:DNA integration"/>
    <property type="evidence" value="ECO:0007669"/>
    <property type="project" value="InterPro"/>
</dbReference>
<keyword evidence="19" id="KW-1185">Reference proteome</keyword>
<evidence type="ECO:0000256" key="10">
    <source>
        <dbReference type="ARBA" id="ARBA00044051"/>
    </source>
</evidence>
<dbReference type="EC" id="3.4.13.9" evidence="10"/>
<comment type="catalytic activity">
    <reaction evidence="15">
        <text>Xaa-L-Pro dipeptide + H2O = an L-alpha-amino acid + L-proline</text>
        <dbReference type="Rhea" id="RHEA:76407"/>
        <dbReference type="ChEBI" id="CHEBI:15377"/>
        <dbReference type="ChEBI" id="CHEBI:59869"/>
        <dbReference type="ChEBI" id="CHEBI:60039"/>
        <dbReference type="ChEBI" id="CHEBI:195196"/>
        <dbReference type="EC" id="3.4.13.9"/>
    </reaction>
</comment>
<feature type="region of interest" description="Disordered" evidence="16">
    <location>
        <begin position="388"/>
        <end position="413"/>
    </location>
</feature>
<dbReference type="InterPro" id="IPR012337">
    <property type="entry name" value="RNaseH-like_sf"/>
</dbReference>
<sequence length="916" mass="99468">MPCGPDGIYFPVATKFEDKCVVSEEGVRSLKPTAWQCLPCCSAGCAVGGCQFAWTGSFITTHGCARCAGGKEGFAREFKRQTCKACGAGEDGCDADGDSKYLVCTDIPPPKEEEEPPSAPPSPAEEEQSPSPEPSPEPTPEPASPPAAVQEPPAPAPAPEVGLIAAAPEPLPAPEPAVSRKVLVVAAEEVPAFFAKHHGIQGQGWNSPARLFHHLHHAVPTQLMPAPGGQPRLVHGAEGFTVETAKAWCTECPVRADMAAKKPAEKRVVHPIVAIMTLMHLAADLIDLGAGRDERYRYVLVVIDVFSRYCWLYPLASKTTIGVARHLYFQFMRTQVPAKLQTDNGLEFCGKEVKELCELFNVRHAKNMPGHPETNGCVERKNRELKNKQAGQGVDRCRGRPSTQHMRPPPTYHLHPPPLPVVGPSIAMVSADVYRVGPHFSVHRGALHREIRTRTLHAFRERCALEVEEQGVWLLQGGQEQHLYNTDTEPLFRQEGFFQYLFGVEVEGFWGAVDTRTERTLLFMPRLPKSYAVWMGHIATPAEVQAKYAVDEVRYCDELAAVLAELAPPCLHILAGGVNTDSGLPMPAITFEGVEHFKLESSSLHPVLSGCRAIKTAMELEIMRYACKVASAAHVAVMQAAKPGMWEFELESLYLHHLYSGGGCRSPHYTPIFASGPNAAILHYGHAGAPNDRQLQDGEMVLVDAGADYYRYGADITTTFPTNGHFSPHQALVYNAVLAASRAVIGAMKPGVRWPDMHLLAERAILGALALGGLLQGDVEAMAAARLGAVFMPHGLGHLLGIDTHDVGGYLSGHPERPVEAGINRLRTARVLQEGMVITVEPGCYFCLALLEPAFKDPALAPFLVEDRLRQFMGFGGVRIEDDVLVTADGAESFCDVPRTVQDVEAVMAGAPWPPV</sequence>
<accession>A0A2P6VRT3</accession>
<dbReference type="SUPFAM" id="SSF53098">
    <property type="entry name" value="Ribonuclease H-like"/>
    <property type="match status" value="1"/>
</dbReference>
<evidence type="ECO:0000313" key="18">
    <source>
        <dbReference type="EMBL" id="PSC76780.1"/>
    </source>
</evidence>
<evidence type="ECO:0000256" key="4">
    <source>
        <dbReference type="ARBA" id="ARBA00022723"/>
    </source>
</evidence>
<comment type="caution">
    <text evidence="18">The sequence shown here is derived from an EMBL/GenBank/DDBJ whole genome shotgun (WGS) entry which is preliminary data.</text>
</comment>
<dbReference type="Gene3D" id="3.90.230.10">
    <property type="entry name" value="Creatinase/methionine aminopeptidase superfamily"/>
    <property type="match status" value="1"/>
</dbReference>
<evidence type="ECO:0000256" key="13">
    <source>
        <dbReference type="ARBA" id="ARBA00044284"/>
    </source>
</evidence>
<evidence type="ECO:0000256" key="2">
    <source>
        <dbReference type="ARBA" id="ARBA00011738"/>
    </source>
</evidence>
<name>A0A2P6VRT3_9CHLO</name>
<evidence type="ECO:0000256" key="5">
    <source>
        <dbReference type="ARBA" id="ARBA00022801"/>
    </source>
</evidence>
<evidence type="ECO:0000256" key="9">
    <source>
        <dbReference type="ARBA" id="ARBA00043990"/>
    </source>
</evidence>
<keyword evidence="5" id="KW-0378">Hydrolase</keyword>
<dbReference type="Proteomes" id="UP000239649">
    <property type="component" value="Unassembled WGS sequence"/>
</dbReference>
<evidence type="ECO:0000313" key="19">
    <source>
        <dbReference type="Proteomes" id="UP000239649"/>
    </source>
</evidence>
<evidence type="ECO:0000256" key="7">
    <source>
        <dbReference type="ARBA" id="ARBA00023049"/>
    </source>
</evidence>
<dbReference type="CDD" id="cd01087">
    <property type="entry name" value="Prolidase"/>
    <property type="match status" value="1"/>
</dbReference>
<keyword evidence="6" id="KW-0224">Dipeptidase</keyword>
<dbReference type="Pfam" id="PF05195">
    <property type="entry name" value="AMP_N"/>
    <property type="match status" value="1"/>
</dbReference>
<dbReference type="SUPFAM" id="SSF53092">
    <property type="entry name" value="Creatinase/prolidase N-terminal domain"/>
    <property type="match status" value="1"/>
</dbReference>
<dbReference type="Pfam" id="PF00665">
    <property type="entry name" value="rve"/>
    <property type="match status" value="1"/>
</dbReference>
<evidence type="ECO:0000256" key="11">
    <source>
        <dbReference type="ARBA" id="ARBA00044141"/>
    </source>
</evidence>
<dbReference type="InterPro" id="IPR001584">
    <property type="entry name" value="Integrase_cat-core"/>
</dbReference>
<proteinExistence type="inferred from homology"/>
<dbReference type="InterPro" id="IPR007865">
    <property type="entry name" value="Aminopep_P_N"/>
</dbReference>
<gene>
    <name evidence="18" type="primary">g37</name>
    <name evidence="18" type="ORF">C2E20_0037</name>
</gene>
<reference evidence="18 19" key="1">
    <citation type="journal article" date="2018" name="Plant J.">
        <title>Genome sequences of Chlorella sorokiniana UTEX 1602 and Micractinium conductrix SAG 241.80: implications to maltose excretion by a green alga.</title>
        <authorList>
            <person name="Arriola M.B."/>
            <person name="Velmurugan N."/>
            <person name="Zhang Y."/>
            <person name="Plunkett M.H."/>
            <person name="Hondzo H."/>
            <person name="Barney B.M."/>
        </authorList>
    </citation>
    <scope>NUCLEOTIDE SEQUENCE [LARGE SCALE GENOMIC DNA]</scope>
    <source>
        <strain evidence="18 19">SAG 241.80</strain>
    </source>
</reference>
<dbReference type="GO" id="GO:0006508">
    <property type="term" value="P:proteolysis"/>
    <property type="evidence" value="ECO:0007669"/>
    <property type="project" value="UniProtKB-KW"/>
</dbReference>
<evidence type="ECO:0000259" key="17">
    <source>
        <dbReference type="PROSITE" id="PS50994"/>
    </source>
</evidence>
<evidence type="ECO:0000256" key="15">
    <source>
        <dbReference type="ARBA" id="ARBA00048994"/>
    </source>
</evidence>
<feature type="region of interest" description="Disordered" evidence="16">
    <location>
        <begin position="104"/>
        <end position="160"/>
    </location>
</feature>
<dbReference type="FunFam" id="3.90.230.10:FF:000002">
    <property type="entry name" value="Xaa-Pro aminopeptidase 3"/>
    <property type="match status" value="1"/>
</dbReference>
<dbReference type="GO" id="GO:0102009">
    <property type="term" value="F:proline dipeptidase activity"/>
    <property type="evidence" value="ECO:0007669"/>
    <property type="project" value="UniProtKB-EC"/>
</dbReference>
<dbReference type="PROSITE" id="PS50994">
    <property type="entry name" value="INTEGRASE"/>
    <property type="match status" value="1"/>
</dbReference>
<dbReference type="PANTHER" id="PTHR48480:SF2">
    <property type="entry name" value="PEPTIDASE D"/>
    <property type="match status" value="1"/>
</dbReference>
<keyword evidence="4" id="KW-0479">Metal-binding</keyword>
<dbReference type="InterPro" id="IPR029149">
    <property type="entry name" value="Creatin/AminoP/Spt16_N"/>
</dbReference>
<keyword evidence="7" id="KW-0482">Metalloprotease</keyword>
<evidence type="ECO:0000256" key="14">
    <source>
        <dbReference type="ARBA" id="ARBA00044351"/>
    </source>
</evidence>
<keyword evidence="8" id="KW-0464">Manganese</keyword>
<comment type="cofactor">
    <cofactor evidence="1">
        <name>Mn(2+)</name>
        <dbReference type="ChEBI" id="CHEBI:29035"/>
    </cofactor>
</comment>
<keyword evidence="3" id="KW-0645">Protease</keyword>
<dbReference type="Gene3D" id="3.40.350.10">
    <property type="entry name" value="Creatinase/prolidase N-terminal domain"/>
    <property type="match status" value="1"/>
</dbReference>
<feature type="domain" description="Integrase catalytic" evidence="17">
    <location>
        <begin position="267"/>
        <end position="388"/>
    </location>
</feature>
<dbReference type="InterPro" id="IPR036397">
    <property type="entry name" value="RNaseH_sf"/>
</dbReference>
<dbReference type="SUPFAM" id="SSF55920">
    <property type="entry name" value="Creatinase/aminopeptidase"/>
    <property type="match status" value="1"/>
</dbReference>
<dbReference type="PANTHER" id="PTHR48480">
    <property type="match status" value="1"/>
</dbReference>
<evidence type="ECO:0000256" key="6">
    <source>
        <dbReference type="ARBA" id="ARBA00022997"/>
    </source>
</evidence>
<evidence type="ECO:0000256" key="3">
    <source>
        <dbReference type="ARBA" id="ARBA00022670"/>
    </source>
</evidence>
<dbReference type="Pfam" id="PF00557">
    <property type="entry name" value="Peptidase_M24"/>
    <property type="match status" value="1"/>
</dbReference>